<proteinExistence type="predicted"/>
<name>A0ACC2BQD4_DIPCM</name>
<evidence type="ECO:0000313" key="2">
    <source>
        <dbReference type="Proteomes" id="UP001162992"/>
    </source>
</evidence>
<comment type="caution">
    <text evidence="1">The sequence shown here is derived from an EMBL/GenBank/DDBJ whole genome shotgun (WGS) entry which is preliminary data.</text>
</comment>
<protein>
    <submittedName>
        <fullName evidence="1">Uncharacterized protein</fullName>
    </submittedName>
</protein>
<dbReference type="EMBL" id="CM055105">
    <property type="protein sequence ID" value="KAJ7531987.1"/>
    <property type="molecule type" value="Genomic_DNA"/>
</dbReference>
<gene>
    <name evidence="1" type="ORF">O6H91_14G067600</name>
</gene>
<accession>A0ACC2BQD4</accession>
<reference evidence="2" key="1">
    <citation type="journal article" date="2024" name="Proc. Natl. Acad. Sci. U.S.A.">
        <title>Extraordinary preservation of gene collinearity over three hundred million years revealed in homosporous lycophytes.</title>
        <authorList>
            <person name="Li C."/>
            <person name="Wickell D."/>
            <person name="Kuo L.Y."/>
            <person name="Chen X."/>
            <person name="Nie B."/>
            <person name="Liao X."/>
            <person name="Peng D."/>
            <person name="Ji J."/>
            <person name="Jenkins J."/>
            <person name="Williams M."/>
            <person name="Shu S."/>
            <person name="Plott C."/>
            <person name="Barry K."/>
            <person name="Rajasekar S."/>
            <person name="Grimwood J."/>
            <person name="Han X."/>
            <person name="Sun S."/>
            <person name="Hou Z."/>
            <person name="He W."/>
            <person name="Dai G."/>
            <person name="Sun C."/>
            <person name="Schmutz J."/>
            <person name="Leebens-Mack J.H."/>
            <person name="Li F.W."/>
            <person name="Wang L."/>
        </authorList>
    </citation>
    <scope>NUCLEOTIDE SEQUENCE [LARGE SCALE GENOMIC DNA]</scope>
    <source>
        <strain evidence="2">cv. PW_Plant_1</strain>
    </source>
</reference>
<organism evidence="1 2">
    <name type="scientific">Diphasiastrum complanatum</name>
    <name type="common">Issler's clubmoss</name>
    <name type="synonym">Lycopodium complanatum</name>
    <dbReference type="NCBI Taxonomy" id="34168"/>
    <lineage>
        <taxon>Eukaryota</taxon>
        <taxon>Viridiplantae</taxon>
        <taxon>Streptophyta</taxon>
        <taxon>Embryophyta</taxon>
        <taxon>Tracheophyta</taxon>
        <taxon>Lycopodiopsida</taxon>
        <taxon>Lycopodiales</taxon>
        <taxon>Lycopodiaceae</taxon>
        <taxon>Lycopodioideae</taxon>
        <taxon>Diphasiastrum</taxon>
    </lineage>
</organism>
<sequence>MWLLLNFCLLLLDAAAPSPSPQQHAVAALADDRLLSDSRHDHDLQLLQISRSSGASSVAAAAAAVDDPDTVMAVREWHGLNGTHLVAALSFRSSIRDRRLAEALFGPPQGAMQQSRPFVSVEFRVTSLLTIQKSSTIQVHATLILRRYYSGSGVSNWRPVFRASRPWNHRPSPRRFSQSVPVIGLLSVETRELSATVCFSKHDNPRDPSHIVQDCKIAINLKYPEARSMLTPVIVGTIKSLRTPSDSLYFNPVQVYANFMGNYVYSKLDESKTMCDGGNGEFSQEIGVYKGANVCSVLMKFYELQVLWDADCNSSRCGPFTEMASDADPWLQKLAIDLMDCDDTTGHMNGFLVLSSWRVINTSPVTVDSVLAFEGSWSSSSGQLCLVACHYSGNYSGEDCSIQIHVQFPLTLTLQQRLVLLGHVASLKNSSDPRYFKPFALQASSVIPSIQQVQPLLNLVYNYTRLDQVEECTRGTAGDNKTAQEGKYPGVSNFIDLSFLAQFKNQKQIKRAFVRPLTVGSSFVQAAVQPAELLPLVTSSKSNVSFSISLDGQPDEHSASESWHPEISAEGIYDTNSGKLCLIGCRMVDIPQKGFKDRKDCEILIKIQYPPSDPALSEKHPLSGTILSLRNNTDPLHFEPMEVSTSNLLYSIQARDALWRKDFEIFLSMITLSIMVIVVILQFMYSRRHPEALPYMSLLMLVILTLGHMIPLVLNFEAIFSGNTQKTPLVLSGGWIEVKEVIIRIMTMALFLLQLRLLQLAWTARHSRLTQEGIQIELSERKVLKVCLPLYLLGAILACFLQWLLSYSALEAHFLWKAMQVAWWAFLKGYTGLVVDFFLLPQVVANFLWGVQEKPLSRIFYGGMTGLRSLPHLYDAYRTYKFIPQYSGDYFYATPESDFFSLIWDIFIPCVGLLLALAIFLQQKFGGRCIIPSKWRGNPTYQKISPPTA</sequence>
<dbReference type="Proteomes" id="UP001162992">
    <property type="component" value="Chromosome 14"/>
</dbReference>
<evidence type="ECO:0000313" key="1">
    <source>
        <dbReference type="EMBL" id="KAJ7531987.1"/>
    </source>
</evidence>
<keyword evidence="2" id="KW-1185">Reference proteome</keyword>